<dbReference type="InterPro" id="IPR007253">
    <property type="entry name" value="Cell_wall-bd_2"/>
</dbReference>
<accession>A0A1X7JV29</accession>
<dbReference type="Proteomes" id="UP000193244">
    <property type="component" value="Unassembled WGS sequence"/>
</dbReference>
<dbReference type="PANTHER" id="PTHR30032:SF8">
    <property type="entry name" value="GERMINATION-SPECIFIC N-ACETYLMURAMOYL-L-ALANINE AMIDASE"/>
    <property type="match status" value="1"/>
</dbReference>
<reference evidence="2" key="1">
    <citation type="submission" date="2017-04" db="EMBL/GenBank/DDBJ databases">
        <authorList>
            <person name="Varghese N."/>
            <person name="Submissions S."/>
        </authorList>
    </citation>
    <scope>NUCLEOTIDE SEQUENCE [LARGE SCALE GENOMIC DNA]</scope>
    <source>
        <strain evidence="2">VKM Ac-2510</strain>
    </source>
</reference>
<keyword evidence="2" id="KW-1185">Reference proteome</keyword>
<evidence type="ECO:0000313" key="1">
    <source>
        <dbReference type="EMBL" id="SMG32192.1"/>
    </source>
</evidence>
<dbReference type="RefSeq" id="WP_085485155.1">
    <property type="nucleotide sequence ID" value="NZ_FXAY01000002.1"/>
</dbReference>
<dbReference type="OrthoDB" id="5143602at2"/>
<proteinExistence type="predicted"/>
<dbReference type="PANTHER" id="PTHR30032">
    <property type="entry name" value="N-ACETYLMURAMOYL-L-ALANINE AMIDASE-RELATED"/>
    <property type="match status" value="1"/>
</dbReference>
<protein>
    <submittedName>
        <fullName evidence="1">Putative cell wall binding repeat 2</fullName>
    </submittedName>
</protein>
<dbReference type="Pfam" id="PF04122">
    <property type="entry name" value="CW_binding_2"/>
    <property type="match status" value="3"/>
</dbReference>
<dbReference type="EMBL" id="FXAY01000002">
    <property type="protein sequence ID" value="SMG32192.1"/>
    <property type="molecule type" value="Genomic_DNA"/>
</dbReference>
<evidence type="ECO:0000313" key="2">
    <source>
        <dbReference type="Proteomes" id="UP000193244"/>
    </source>
</evidence>
<organism evidence="1 2">
    <name type="scientific">Agreia pratensis</name>
    <dbReference type="NCBI Taxonomy" id="150121"/>
    <lineage>
        <taxon>Bacteria</taxon>
        <taxon>Bacillati</taxon>
        <taxon>Actinomycetota</taxon>
        <taxon>Actinomycetes</taxon>
        <taxon>Micrococcales</taxon>
        <taxon>Microbacteriaceae</taxon>
        <taxon>Agreia</taxon>
    </lineage>
</organism>
<dbReference type="SUPFAM" id="SSF117074">
    <property type="entry name" value="Hypothetical protein PA1324"/>
    <property type="match status" value="1"/>
</dbReference>
<dbReference type="AlphaFoldDB" id="A0A1X7JV29"/>
<sequence length="453" mass="46528">MRVLISGRRAGSIIAAAVSVVVSVSLCLVVFAGAGPVSATTVVADAPATATVSGVLRSPEFPNRPALGQHYVRVYSYPYGGAVDRSAEPDAQGHFTISGIPAGKYTIQIGSNTESWLVGESGGILSGDNGVNLEAGQNFVVDTTVPFERNPLAPSTVRIAGEDRYDTAVQVSRSAFDTGVPAVYLVSGTNFADALSAAPAAAFEGGPLLLTARESLPQTVKDELIRLAPEKVVIVGGLAAISKTVETETQSLGLSVQRISGADRFATSLAVAEYLPRTSCSAAFIASGLNYPDALSISPVAANFRGPLILVDGSSSALTAETKAALLRMNCTSIMIAGGPDAVSTGIETSVRTLPSSVTRFAGDSRYGTSEAINRFTGEHPHAYFASGENYPDALAAAVVVGLGDGSLYLTRQSCVPVPLHDLVVSRTPAIVTLVGGPSVLHESIANSSSSPC</sequence>
<dbReference type="InterPro" id="IPR051922">
    <property type="entry name" value="Bact_Sporulation_Assoc"/>
</dbReference>
<gene>
    <name evidence="1" type="ORF">SAMN06296010_1893</name>
</gene>
<dbReference type="Gene3D" id="3.40.50.12090">
    <property type="match status" value="1"/>
</dbReference>
<dbReference type="STRING" id="150121.SAMN06296010_1893"/>
<name>A0A1X7JV29_9MICO</name>